<dbReference type="EMBL" id="NISK01000003">
    <property type="protein sequence ID" value="OWQ95711.1"/>
    <property type="molecule type" value="Genomic_DNA"/>
</dbReference>
<evidence type="ECO:0000313" key="2">
    <source>
        <dbReference type="Proteomes" id="UP000197361"/>
    </source>
</evidence>
<comment type="caution">
    <text evidence="1">The sequence shown here is derived from an EMBL/GenBank/DDBJ whole genome shotgun (WGS) entry which is preliminary data.</text>
</comment>
<keyword evidence="2" id="KW-1185">Reference proteome</keyword>
<dbReference type="AlphaFoldDB" id="A0A246JRQ5"/>
<sequence length="198" mass="21265">MNDLHALAAFQALDERRLQPVDKEAVAPEIAACPFGHPFVAKYSRSAVQRVVWARGFADRYKVMCECGAEGPYGDTQKAALAAWNARQSETGAALTRDGRGVLDGWKMGASDETGPWATSPSQITVSDHMLKSTEALAERVAAMRFTKTISGDPWESDTTVDQIEPNALANTVGPILKAFREMLAALAQPVEAGEDGA</sequence>
<evidence type="ECO:0000313" key="1">
    <source>
        <dbReference type="EMBL" id="OWQ95711.1"/>
    </source>
</evidence>
<protein>
    <submittedName>
        <fullName evidence="1">Uncharacterized protein</fullName>
    </submittedName>
</protein>
<name>A0A246JRQ5_9SPHN</name>
<accession>A0A246JRQ5</accession>
<reference evidence="1 2" key="1">
    <citation type="journal article" date="2010" name="Int. J. Syst. Evol. Microbiol.">
        <title>Sphingopyxis bauzanensis sp. nov., a psychrophilic bacterium isolated from soil.</title>
        <authorList>
            <person name="Zhang D.C."/>
            <person name="Liu H.C."/>
            <person name="Xin Y.H."/>
            <person name="Zhou Y.G."/>
            <person name="Schinner F."/>
            <person name="Margesin R."/>
        </authorList>
    </citation>
    <scope>NUCLEOTIDE SEQUENCE [LARGE SCALE GENOMIC DNA]</scope>
    <source>
        <strain evidence="1 2">DSM 22271</strain>
    </source>
</reference>
<proteinExistence type="predicted"/>
<dbReference type="RefSeq" id="WP_088441813.1">
    <property type="nucleotide sequence ID" value="NZ_BMMC01000002.1"/>
</dbReference>
<gene>
    <name evidence="1" type="ORF">CDQ92_13070</name>
</gene>
<dbReference type="Proteomes" id="UP000197361">
    <property type="component" value="Unassembled WGS sequence"/>
</dbReference>
<organism evidence="1 2">
    <name type="scientific">Sphingopyxis bauzanensis</name>
    <dbReference type="NCBI Taxonomy" id="651663"/>
    <lineage>
        <taxon>Bacteria</taxon>
        <taxon>Pseudomonadati</taxon>
        <taxon>Pseudomonadota</taxon>
        <taxon>Alphaproteobacteria</taxon>
        <taxon>Sphingomonadales</taxon>
        <taxon>Sphingomonadaceae</taxon>
        <taxon>Sphingopyxis</taxon>
    </lineage>
</organism>